<comment type="caution">
    <text evidence="1">The sequence shown here is derived from an EMBL/GenBank/DDBJ whole genome shotgun (WGS) entry which is preliminary data.</text>
</comment>
<dbReference type="EMBL" id="AHCF02000008">
    <property type="protein sequence ID" value="ERG62199.1"/>
    <property type="molecule type" value="Genomic_DNA"/>
</dbReference>
<dbReference type="Proteomes" id="UP000016534">
    <property type="component" value="Unassembled WGS sequence"/>
</dbReference>
<keyword evidence="2" id="KW-1185">Reference proteome</keyword>
<evidence type="ECO:0000313" key="2">
    <source>
        <dbReference type="Proteomes" id="UP000016534"/>
    </source>
</evidence>
<organism evidence="1 2">
    <name type="scientific">Pseudoalteromonas undina</name>
    <dbReference type="NCBI Taxonomy" id="43660"/>
    <lineage>
        <taxon>Bacteria</taxon>
        <taxon>Pseudomonadati</taxon>
        <taxon>Pseudomonadota</taxon>
        <taxon>Gammaproteobacteria</taxon>
        <taxon>Alteromonadales</taxon>
        <taxon>Pseudoalteromonadaceae</taxon>
        <taxon>Pseudoalteromonas</taxon>
    </lineage>
</organism>
<accession>A0ABN0NL15</accession>
<reference evidence="1" key="2">
    <citation type="submission" date="2013-04" db="EMBL/GenBank/DDBJ databases">
        <title>Genome sequence of Pseudoalteromonas undina.</title>
        <authorList>
            <person name="Xie B.-B."/>
            <person name="Rong J.-C."/>
            <person name="Qin Q.-L."/>
            <person name="Shu Y.-L."/>
            <person name="Zhang Y.-Z."/>
        </authorList>
    </citation>
    <scope>NUCLEOTIDE SEQUENCE</scope>
    <source>
        <strain evidence="1">NCIMB 2128</strain>
    </source>
</reference>
<evidence type="ECO:0000313" key="1">
    <source>
        <dbReference type="EMBL" id="ERG62199.1"/>
    </source>
</evidence>
<proteinExistence type="predicted"/>
<reference evidence="1" key="1">
    <citation type="journal article" date="2012" name="J. Bacteriol.">
        <title>Genome sequences of type strains of seven species of the marine bacterium Pseudoalteromonas.</title>
        <authorList>
            <person name="Xie B.B."/>
            <person name="Shu Y.L."/>
            <person name="Qin Q.L."/>
            <person name="Rong J.C."/>
            <person name="Zhang X.Y."/>
            <person name="Chen X.L."/>
            <person name="Shi M."/>
            <person name="He H.L."/>
            <person name="Zhou B.C."/>
            <person name="Zhang Y.Z."/>
        </authorList>
    </citation>
    <scope>NUCLEOTIDE SEQUENCE [LARGE SCALE GENOMIC DNA]</scope>
    <source>
        <strain evidence="1">NCIMB 2128</strain>
    </source>
</reference>
<name>A0ABN0NL15_9GAMM</name>
<gene>
    <name evidence="1" type="ORF">PUND_03860</name>
</gene>
<protein>
    <submittedName>
        <fullName evidence="1">Uncharacterized protein</fullName>
    </submittedName>
</protein>
<sequence length="52" mass="5852">MLLFAPLIIFPALGVVFLFASVFSIQLEVTQSRLWEVYKMICFFGGGDCIYG</sequence>